<dbReference type="InParanoid" id="F4WPW6"/>
<feature type="region of interest" description="Disordered" evidence="1">
    <location>
        <begin position="226"/>
        <end position="304"/>
    </location>
</feature>
<feature type="compositionally biased region" description="Polar residues" evidence="1">
    <location>
        <begin position="288"/>
        <end position="298"/>
    </location>
</feature>
<dbReference type="AlphaFoldDB" id="F4WPW6"/>
<dbReference type="Proteomes" id="UP000007755">
    <property type="component" value="Unassembled WGS sequence"/>
</dbReference>
<keyword evidence="3" id="KW-1185">Reference proteome</keyword>
<feature type="compositionally biased region" description="Basic and acidic residues" evidence="1">
    <location>
        <begin position="226"/>
        <end position="243"/>
    </location>
</feature>
<name>F4WPW6_ACREC</name>
<feature type="compositionally biased region" description="Basic and acidic residues" evidence="1">
    <location>
        <begin position="142"/>
        <end position="156"/>
    </location>
</feature>
<protein>
    <submittedName>
        <fullName evidence="2">Uncharacterized protein</fullName>
    </submittedName>
</protein>
<gene>
    <name evidence="2" type="ORF">G5I_07830</name>
</gene>
<dbReference type="EMBL" id="GL888255">
    <property type="protein sequence ID" value="EGI63795.1"/>
    <property type="molecule type" value="Genomic_DNA"/>
</dbReference>
<accession>F4WPW6</accession>
<evidence type="ECO:0000313" key="3">
    <source>
        <dbReference type="Proteomes" id="UP000007755"/>
    </source>
</evidence>
<evidence type="ECO:0000256" key="1">
    <source>
        <dbReference type="SAM" id="MobiDB-lite"/>
    </source>
</evidence>
<evidence type="ECO:0000313" key="2">
    <source>
        <dbReference type="EMBL" id="EGI63795.1"/>
    </source>
</evidence>
<feature type="region of interest" description="Disordered" evidence="1">
    <location>
        <begin position="135"/>
        <end position="160"/>
    </location>
</feature>
<sequence>MGNEPMGVHSANSTVERTLAVIGVILLDHPIRPQEIHPEIISDRHYAQWNTLYSYIIVERRLRQRMRSRSFKRDALLEEERIDSRIRSRIGFCRVVNPPSVAEPPWGDVSLPRPFRFPSSSFDFTERKCVSNDGEIVPHIPNESRNERDESTKKETNMPGNNGLTNLVLFLIDLMNNDGINRTITEYVNKKQMYETPYTIVCGPRAQPALAFIVETERAMLRRAEGKPRTYGADHDNEKRAEGTEEEERNVRSGSPGIAGLLREKKEVSQGFPGESRLACGLREGDVTKSNLRTSSRSGLDPAG</sequence>
<reference evidence="2" key="1">
    <citation type="submission" date="2011-02" db="EMBL/GenBank/DDBJ databases">
        <title>The genome of the leaf-cutting ant Acromyrmex echinatior suggests key adaptations to social evolution and fungus farming.</title>
        <authorList>
            <person name="Nygaard S."/>
            <person name="Zhang G."/>
        </authorList>
    </citation>
    <scope>NUCLEOTIDE SEQUENCE</scope>
</reference>
<organism evidence="3">
    <name type="scientific">Acromyrmex echinatior</name>
    <name type="common">Panamanian leafcutter ant</name>
    <name type="synonym">Acromyrmex octospinosus echinatior</name>
    <dbReference type="NCBI Taxonomy" id="103372"/>
    <lineage>
        <taxon>Eukaryota</taxon>
        <taxon>Metazoa</taxon>
        <taxon>Ecdysozoa</taxon>
        <taxon>Arthropoda</taxon>
        <taxon>Hexapoda</taxon>
        <taxon>Insecta</taxon>
        <taxon>Pterygota</taxon>
        <taxon>Neoptera</taxon>
        <taxon>Endopterygota</taxon>
        <taxon>Hymenoptera</taxon>
        <taxon>Apocrita</taxon>
        <taxon>Aculeata</taxon>
        <taxon>Formicoidea</taxon>
        <taxon>Formicidae</taxon>
        <taxon>Myrmicinae</taxon>
        <taxon>Acromyrmex</taxon>
    </lineage>
</organism>
<proteinExistence type="predicted"/>